<dbReference type="RefSeq" id="WP_166152038.1">
    <property type="nucleotide sequence ID" value="NZ_JAAOIW010000006.1"/>
</dbReference>
<gene>
    <name evidence="1" type="ORF">G9U52_18080</name>
</gene>
<reference evidence="1" key="1">
    <citation type="submission" date="2020-03" db="EMBL/GenBank/DDBJ databases">
        <title>Draft sequencing of Paenibacilllus sp. S3N08.</title>
        <authorList>
            <person name="Kim D.-U."/>
        </authorList>
    </citation>
    <scope>NUCLEOTIDE SEQUENCE</scope>
    <source>
        <strain evidence="1">S3N08</strain>
    </source>
</reference>
<evidence type="ECO:0000313" key="2">
    <source>
        <dbReference type="Proteomes" id="UP001165962"/>
    </source>
</evidence>
<dbReference type="Proteomes" id="UP001165962">
    <property type="component" value="Unassembled WGS sequence"/>
</dbReference>
<sequence>MIIHVRTMNMVQKNAELMYTDTMEDVAYSTESLAELAEAMLSRLPRFKL</sequence>
<dbReference type="EMBL" id="JAAOIW010000006">
    <property type="protein sequence ID" value="NHN31746.1"/>
    <property type="molecule type" value="Genomic_DNA"/>
</dbReference>
<name>A0ABX0J7G5_9BACL</name>
<keyword evidence="2" id="KW-1185">Reference proteome</keyword>
<accession>A0ABX0J7G5</accession>
<protein>
    <submittedName>
        <fullName evidence="1">Uncharacterized protein</fullName>
    </submittedName>
</protein>
<evidence type="ECO:0000313" key="1">
    <source>
        <dbReference type="EMBL" id="NHN31746.1"/>
    </source>
</evidence>
<organism evidence="1 2">
    <name type="scientific">Paenibacillus agricola</name>
    <dbReference type="NCBI Taxonomy" id="2716264"/>
    <lineage>
        <taxon>Bacteria</taxon>
        <taxon>Bacillati</taxon>
        <taxon>Bacillota</taxon>
        <taxon>Bacilli</taxon>
        <taxon>Bacillales</taxon>
        <taxon>Paenibacillaceae</taxon>
        <taxon>Paenibacillus</taxon>
    </lineage>
</organism>
<proteinExistence type="predicted"/>
<comment type="caution">
    <text evidence="1">The sequence shown here is derived from an EMBL/GenBank/DDBJ whole genome shotgun (WGS) entry which is preliminary data.</text>
</comment>